<sequence>MNLNELRELLKGRRVLIEGKWELLEFDSVGIVNGVEEIDDLLVITLDNQSKFIGRVTRVKYEDSNTLDFISTTPEENEIIIFRVKPL</sequence>
<accession>A0A9W6LPB1</accession>
<dbReference type="AlphaFoldDB" id="A0A9W6LPB1"/>
<protein>
    <submittedName>
        <fullName evidence="1">Uncharacterized protein</fullName>
    </submittedName>
</protein>
<gene>
    <name evidence="1" type="ORF">PM10SUCC1_22790</name>
</gene>
<proteinExistence type="predicted"/>
<name>A0A9W6LPB1_9FUSO</name>
<keyword evidence="2" id="KW-1185">Reference proteome</keyword>
<dbReference type="EMBL" id="BSDY01000010">
    <property type="protein sequence ID" value="GLI56765.1"/>
    <property type="molecule type" value="Genomic_DNA"/>
</dbReference>
<comment type="caution">
    <text evidence="1">The sequence shown here is derived from an EMBL/GenBank/DDBJ whole genome shotgun (WGS) entry which is preliminary data.</text>
</comment>
<dbReference type="RefSeq" id="WP_281836111.1">
    <property type="nucleotide sequence ID" value="NZ_BSDY01000010.1"/>
</dbReference>
<evidence type="ECO:0000313" key="2">
    <source>
        <dbReference type="Proteomes" id="UP001144471"/>
    </source>
</evidence>
<organism evidence="1 2">
    <name type="scientific">Propionigenium maris DSM 9537</name>
    <dbReference type="NCBI Taxonomy" id="1123000"/>
    <lineage>
        <taxon>Bacteria</taxon>
        <taxon>Fusobacteriati</taxon>
        <taxon>Fusobacteriota</taxon>
        <taxon>Fusobacteriia</taxon>
        <taxon>Fusobacteriales</taxon>
        <taxon>Fusobacteriaceae</taxon>
        <taxon>Propionigenium</taxon>
    </lineage>
</organism>
<evidence type="ECO:0000313" key="1">
    <source>
        <dbReference type="EMBL" id="GLI56765.1"/>
    </source>
</evidence>
<dbReference type="Proteomes" id="UP001144471">
    <property type="component" value="Unassembled WGS sequence"/>
</dbReference>
<reference evidence="1" key="1">
    <citation type="submission" date="2022-12" db="EMBL/GenBank/DDBJ databases">
        <title>Reference genome sequencing for broad-spectrum identification of bacterial and archaeal isolates by mass spectrometry.</title>
        <authorList>
            <person name="Sekiguchi Y."/>
            <person name="Tourlousse D.M."/>
        </authorList>
    </citation>
    <scope>NUCLEOTIDE SEQUENCE</scope>
    <source>
        <strain evidence="1">10succ1</strain>
    </source>
</reference>